<reference evidence="20" key="3">
    <citation type="submission" date="2025-09" db="UniProtKB">
        <authorList>
            <consortium name="Ensembl"/>
        </authorList>
    </citation>
    <scope>IDENTIFICATION</scope>
</reference>
<evidence type="ECO:0000256" key="18">
    <source>
        <dbReference type="ARBA" id="ARBA00082907"/>
    </source>
</evidence>
<accession>A0A8C4SJW3</accession>
<evidence type="ECO:0000313" key="20">
    <source>
        <dbReference type="Ensembl" id="ENSECRP00000018255.1"/>
    </source>
</evidence>
<dbReference type="PROSITE" id="PS51184">
    <property type="entry name" value="JMJC"/>
    <property type="match status" value="1"/>
</dbReference>
<sequence length="406" mass="47375">MSSLWEKVRRTLPSSEVEFVLDFSEKVDQSVIFLLNKAKQLLYSDEKTAECLQTSEAILDYSWEKLNTGTWRDVDKEWRRVYSFGCLYKAASLCQTEAPGNVYQALKICDMGLLMGASIMDNILGRVVKVLVNEKAVKKRSTEEEEKESFKIKKQKTECWLLPDIRPDVEVLKIHKPSMEHFRKKFLIPEQPIIIEGIIEHWPAFKEHQWSIKYLREVAGCRTVPVELGLRYTDEEWSQTLMTVNDFIDKHIINQEKYGIGYLAQHQLFDQVPELKQDIRIPDYCCLGKGDEEEITINAWIGPAGTISPIHQDPQQNFLAQVVGRKYIRLYSPDETERLYPHKTQLLSNTSQVQVENPDLDQFPDFANATFQECILYPGEVLFIPRSYWHYVRSLDISFSVSFWWS</sequence>
<dbReference type="Proteomes" id="UP000694620">
    <property type="component" value="Chromosome 11"/>
</dbReference>
<dbReference type="GeneTree" id="ENSGT00940000158074"/>
<keyword evidence="11" id="KW-0804">Transcription</keyword>
<evidence type="ECO:0000256" key="11">
    <source>
        <dbReference type="ARBA" id="ARBA00023163"/>
    </source>
</evidence>
<dbReference type="Ensembl" id="ENSECRT00000018624.1">
    <property type="protein sequence ID" value="ENSECRP00000018255.1"/>
    <property type="gene ID" value="ENSECRG00000012206.1"/>
</dbReference>
<dbReference type="SUPFAM" id="SSF51197">
    <property type="entry name" value="Clavaminate synthase-like"/>
    <property type="match status" value="1"/>
</dbReference>
<dbReference type="InterPro" id="IPR003347">
    <property type="entry name" value="JmjC_dom"/>
</dbReference>
<evidence type="ECO:0000256" key="14">
    <source>
        <dbReference type="ARBA" id="ARBA00047915"/>
    </source>
</evidence>
<keyword evidence="12" id="KW-0539">Nucleus</keyword>
<dbReference type="GO" id="GO:0140680">
    <property type="term" value="F:histone H3K36me/H3K36me2 demethylase activity"/>
    <property type="evidence" value="ECO:0007669"/>
    <property type="project" value="UniProtKB-EC"/>
</dbReference>
<evidence type="ECO:0000259" key="19">
    <source>
        <dbReference type="PROSITE" id="PS51184"/>
    </source>
</evidence>
<dbReference type="EC" id="1.14.11.27" evidence="3"/>
<evidence type="ECO:0000256" key="4">
    <source>
        <dbReference type="ARBA" id="ARBA00022723"/>
    </source>
</evidence>
<dbReference type="PANTHER" id="PTHR12461">
    <property type="entry name" value="HYPOXIA-INDUCIBLE FACTOR 1 ALPHA INHIBITOR-RELATED"/>
    <property type="match status" value="1"/>
</dbReference>
<feature type="domain" description="JmjC" evidence="19">
    <location>
        <begin position="270"/>
        <end position="406"/>
    </location>
</feature>
<dbReference type="GO" id="GO:0031648">
    <property type="term" value="P:protein destabilization"/>
    <property type="evidence" value="ECO:0007669"/>
    <property type="project" value="UniProtKB-ARBA"/>
</dbReference>
<proteinExistence type="predicted"/>
<keyword evidence="4" id="KW-0479">Metal-binding</keyword>
<protein>
    <recommendedName>
        <fullName evidence="17">Lysine-specific demethylase 8</fullName>
        <ecNumber evidence="3">1.14.11.27</ecNumber>
    </recommendedName>
    <alternativeName>
        <fullName evidence="15">JmjC domain-containing protein 5</fullName>
    </alternativeName>
    <alternativeName>
        <fullName evidence="18">Jumonji domain-containing protein 5</fullName>
    </alternativeName>
</protein>
<evidence type="ECO:0000256" key="5">
    <source>
        <dbReference type="ARBA" id="ARBA00022853"/>
    </source>
</evidence>
<evidence type="ECO:0000256" key="15">
    <source>
        <dbReference type="ARBA" id="ARBA00049800"/>
    </source>
</evidence>
<dbReference type="PANTHER" id="PTHR12461:SF106">
    <property type="entry name" value="BIFUNCTIONAL PEPTIDASE AND ARGINYL-HYDROXYLASE JMJD5"/>
    <property type="match status" value="1"/>
</dbReference>
<keyword evidence="10" id="KW-0090">Biological rhythms</keyword>
<evidence type="ECO:0000256" key="13">
    <source>
        <dbReference type="ARBA" id="ARBA00023306"/>
    </source>
</evidence>
<evidence type="ECO:0000256" key="17">
    <source>
        <dbReference type="ARBA" id="ARBA00068725"/>
    </source>
</evidence>
<name>A0A8C4SJW3_ERPCA</name>
<keyword evidence="5" id="KW-0156">Chromatin regulator</keyword>
<evidence type="ECO:0000256" key="9">
    <source>
        <dbReference type="ARBA" id="ARBA00023015"/>
    </source>
</evidence>
<comment type="cofactor">
    <cofactor evidence="1">
        <name>Fe(2+)</name>
        <dbReference type="ChEBI" id="CHEBI:29033"/>
    </cofactor>
</comment>
<dbReference type="Gene3D" id="2.60.120.650">
    <property type="entry name" value="Cupin"/>
    <property type="match status" value="1"/>
</dbReference>
<reference evidence="20" key="2">
    <citation type="submission" date="2025-08" db="UniProtKB">
        <authorList>
            <consortium name="Ensembl"/>
        </authorList>
    </citation>
    <scope>IDENTIFICATION</scope>
</reference>
<gene>
    <name evidence="20" type="primary">KDM8</name>
    <name evidence="20" type="synonym">kdm8</name>
</gene>
<evidence type="ECO:0000256" key="7">
    <source>
        <dbReference type="ARBA" id="ARBA00023002"/>
    </source>
</evidence>
<evidence type="ECO:0000256" key="16">
    <source>
        <dbReference type="ARBA" id="ARBA00059090"/>
    </source>
</evidence>
<dbReference type="Pfam" id="PF13621">
    <property type="entry name" value="Cupin_8"/>
    <property type="match status" value="1"/>
</dbReference>
<organism evidence="20 21">
    <name type="scientific">Erpetoichthys calabaricus</name>
    <name type="common">Rope fish</name>
    <name type="synonym">Calamoichthys calabaricus</name>
    <dbReference type="NCBI Taxonomy" id="27687"/>
    <lineage>
        <taxon>Eukaryota</taxon>
        <taxon>Metazoa</taxon>
        <taxon>Chordata</taxon>
        <taxon>Craniata</taxon>
        <taxon>Vertebrata</taxon>
        <taxon>Euteleostomi</taxon>
        <taxon>Actinopterygii</taxon>
        <taxon>Polypteriformes</taxon>
        <taxon>Polypteridae</taxon>
        <taxon>Erpetoichthys</taxon>
    </lineage>
</organism>
<dbReference type="GO" id="GO:0048511">
    <property type="term" value="P:rhythmic process"/>
    <property type="evidence" value="ECO:0007669"/>
    <property type="project" value="UniProtKB-KW"/>
</dbReference>
<evidence type="ECO:0000256" key="2">
    <source>
        <dbReference type="ARBA" id="ARBA00004123"/>
    </source>
</evidence>
<dbReference type="SMART" id="SM00558">
    <property type="entry name" value="JmjC"/>
    <property type="match status" value="1"/>
</dbReference>
<evidence type="ECO:0000256" key="6">
    <source>
        <dbReference type="ARBA" id="ARBA00022964"/>
    </source>
</evidence>
<dbReference type="FunFam" id="2.60.120.650:FF:000019">
    <property type="entry name" value="Bifunctional peptidase and arginyl-hydroxylase JMJD5"/>
    <property type="match status" value="1"/>
</dbReference>
<evidence type="ECO:0000256" key="3">
    <source>
        <dbReference type="ARBA" id="ARBA00013246"/>
    </source>
</evidence>
<comment type="function">
    <text evidence="16">Histone demethylase required for G2/M phase cell cycle progression. Specifically demethylates dimethylated 'Lys-36' (H3K36me2) of histone H3, an epigenetic repressive mark, thereby acting as a transcription activator. May play a role in the regulation of the circadian clock.</text>
</comment>
<dbReference type="GO" id="GO:0010468">
    <property type="term" value="P:regulation of gene expression"/>
    <property type="evidence" value="ECO:0007669"/>
    <property type="project" value="UniProtKB-ARBA"/>
</dbReference>
<keyword evidence="7" id="KW-0560">Oxidoreductase</keyword>
<keyword evidence="21" id="KW-1185">Reference proteome</keyword>
<evidence type="ECO:0000256" key="10">
    <source>
        <dbReference type="ARBA" id="ARBA00023108"/>
    </source>
</evidence>
<comment type="subcellular location">
    <subcellularLocation>
        <location evidence="2">Nucleus</location>
    </subcellularLocation>
</comment>
<comment type="catalytic activity">
    <reaction evidence="14">
        <text>N(6),N(6)-dimethyl-L-lysyl(36)-[histone H3] + 2 2-oxoglutarate + 2 O2 = L-lysyl(36)-[histone H3] + 2 formaldehyde + 2 succinate + 2 CO2</text>
        <dbReference type="Rhea" id="RHEA:42032"/>
        <dbReference type="Rhea" id="RHEA-COMP:9785"/>
        <dbReference type="Rhea" id="RHEA-COMP:9787"/>
        <dbReference type="ChEBI" id="CHEBI:15379"/>
        <dbReference type="ChEBI" id="CHEBI:16526"/>
        <dbReference type="ChEBI" id="CHEBI:16810"/>
        <dbReference type="ChEBI" id="CHEBI:16842"/>
        <dbReference type="ChEBI" id="CHEBI:29969"/>
        <dbReference type="ChEBI" id="CHEBI:30031"/>
        <dbReference type="ChEBI" id="CHEBI:61976"/>
        <dbReference type="EC" id="1.14.11.27"/>
    </reaction>
</comment>
<dbReference type="InterPro" id="IPR056520">
    <property type="entry name" value="ARM_KDM8_N"/>
</dbReference>
<reference evidence="20" key="1">
    <citation type="submission" date="2021-06" db="EMBL/GenBank/DDBJ databases">
        <authorList>
            <consortium name="Wellcome Sanger Institute Data Sharing"/>
        </authorList>
    </citation>
    <scope>NUCLEOTIDE SEQUENCE [LARGE SCALE GENOMIC DNA]</scope>
</reference>
<keyword evidence="13" id="KW-0131">Cell cycle</keyword>
<dbReference type="InterPro" id="IPR041667">
    <property type="entry name" value="Cupin_8"/>
</dbReference>
<keyword evidence="9" id="KW-0805">Transcription regulation</keyword>
<dbReference type="GO" id="GO:0003682">
    <property type="term" value="F:chromatin binding"/>
    <property type="evidence" value="ECO:0007669"/>
    <property type="project" value="UniProtKB-ARBA"/>
</dbReference>
<evidence type="ECO:0000256" key="8">
    <source>
        <dbReference type="ARBA" id="ARBA00023004"/>
    </source>
</evidence>
<dbReference type="Pfam" id="PF24472">
    <property type="entry name" value="ARM_KDM8_N"/>
    <property type="match status" value="1"/>
</dbReference>
<evidence type="ECO:0000256" key="1">
    <source>
        <dbReference type="ARBA" id="ARBA00001954"/>
    </source>
</evidence>
<dbReference type="GO" id="GO:0046872">
    <property type="term" value="F:metal ion binding"/>
    <property type="evidence" value="ECO:0007669"/>
    <property type="project" value="UniProtKB-KW"/>
</dbReference>
<evidence type="ECO:0000256" key="12">
    <source>
        <dbReference type="ARBA" id="ARBA00023242"/>
    </source>
</evidence>
<dbReference type="AlphaFoldDB" id="A0A8C4SJW3"/>
<keyword evidence="6" id="KW-0223">Dioxygenase</keyword>
<dbReference type="GO" id="GO:0005634">
    <property type="term" value="C:nucleus"/>
    <property type="evidence" value="ECO:0007669"/>
    <property type="project" value="UniProtKB-SubCell"/>
</dbReference>
<evidence type="ECO:0000313" key="21">
    <source>
        <dbReference type="Proteomes" id="UP000694620"/>
    </source>
</evidence>
<keyword evidence="8" id="KW-0408">Iron</keyword>